<dbReference type="Gene3D" id="3.30.1370.10">
    <property type="entry name" value="K Homology domain, type 1"/>
    <property type="match status" value="2"/>
</dbReference>
<dbReference type="InterPro" id="IPR036612">
    <property type="entry name" value="KH_dom_type_1_sf"/>
</dbReference>
<reference evidence="7 8" key="1">
    <citation type="submission" date="2013-11" db="EMBL/GenBank/DDBJ databases">
        <title>Genome sequencing of Stegodyphus mimosarum.</title>
        <authorList>
            <person name="Bechsgaard J."/>
        </authorList>
    </citation>
    <scope>NUCLEOTIDE SEQUENCE [LARGE SCALE GENOMIC DNA]</scope>
</reference>
<dbReference type="GO" id="GO:0003723">
    <property type="term" value="F:RNA binding"/>
    <property type="evidence" value="ECO:0007669"/>
    <property type="project" value="UniProtKB-KW"/>
</dbReference>
<dbReference type="InterPro" id="IPR055212">
    <property type="entry name" value="KH-I_PNO1_first"/>
</dbReference>
<dbReference type="Pfam" id="PF22891">
    <property type="entry name" value="KH_PNO1_2nd"/>
    <property type="match status" value="1"/>
</dbReference>
<feature type="region of interest" description="Disordered" evidence="5">
    <location>
        <begin position="1"/>
        <end position="38"/>
    </location>
</feature>
<dbReference type="STRING" id="407821.A0A087UP43"/>
<evidence type="ECO:0000256" key="5">
    <source>
        <dbReference type="SAM" id="MobiDB-lite"/>
    </source>
</evidence>
<dbReference type="OMA" id="KDWVHIF"/>
<dbReference type="GO" id="GO:0005730">
    <property type="term" value="C:nucleolus"/>
    <property type="evidence" value="ECO:0007669"/>
    <property type="project" value="UniProtKB-SubCell"/>
</dbReference>
<keyword evidence="8" id="KW-1185">Reference proteome</keyword>
<name>A0A087UP43_STEMI</name>
<comment type="subcellular location">
    <subcellularLocation>
        <location evidence="1">Nucleus</location>
        <location evidence="1">Nucleolus</location>
    </subcellularLocation>
</comment>
<evidence type="ECO:0000256" key="3">
    <source>
        <dbReference type="ARBA" id="ARBA00022884"/>
    </source>
</evidence>
<dbReference type="EMBL" id="KK120826">
    <property type="protein sequence ID" value="KFM79132.1"/>
    <property type="molecule type" value="Genomic_DNA"/>
</dbReference>
<feature type="compositionally biased region" description="Basic and acidic residues" evidence="5">
    <location>
        <begin position="26"/>
        <end position="36"/>
    </location>
</feature>
<gene>
    <name evidence="7" type="ORF">X975_23862</name>
</gene>
<keyword evidence="4" id="KW-0539">Nucleus</keyword>
<comment type="similarity">
    <text evidence="2">Belongs to the PNO1 family.</text>
</comment>
<dbReference type="SUPFAM" id="SSF54791">
    <property type="entry name" value="Eukaryotic type KH-domain (KH-domain type I)"/>
    <property type="match status" value="1"/>
</dbReference>
<organism evidence="7 8">
    <name type="scientific">Stegodyphus mimosarum</name>
    <name type="common">African social velvet spider</name>
    <dbReference type="NCBI Taxonomy" id="407821"/>
    <lineage>
        <taxon>Eukaryota</taxon>
        <taxon>Metazoa</taxon>
        <taxon>Ecdysozoa</taxon>
        <taxon>Arthropoda</taxon>
        <taxon>Chelicerata</taxon>
        <taxon>Arachnida</taxon>
        <taxon>Araneae</taxon>
        <taxon>Araneomorphae</taxon>
        <taxon>Entelegynae</taxon>
        <taxon>Eresoidea</taxon>
        <taxon>Eresidae</taxon>
        <taxon>Stegodyphus</taxon>
    </lineage>
</organism>
<evidence type="ECO:0000313" key="7">
    <source>
        <dbReference type="EMBL" id="KFM79132.1"/>
    </source>
</evidence>
<dbReference type="FunFam" id="3.30.1370.10:FF:000048">
    <property type="entry name" value="RNA-binding protein PNO1 isoform X2"/>
    <property type="match status" value="1"/>
</dbReference>
<feature type="domain" description="K Homology" evidence="6">
    <location>
        <begin position="144"/>
        <end position="209"/>
    </location>
</feature>
<dbReference type="PANTHER" id="PTHR12826:SF13">
    <property type="entry name" value="RNA-BINDING PROTEIN PNO1"/>
    <property type="match status" value="1"/>
</dbReference>
<proteinExistence type="inferred from homology"/>
<dbReference type="InterPro" id="IPR004087">
    <property type="entry name" value="KH_dom"/>
</dbReference>
<dbReference type="CDD" id="cd22391">
    <property type="entry name" value="KH-I_PNO1_rpt1"/>
    <property type="match status" value="1"/>
</dbReference>
<feature type="compositionally biased region" description="Polar residues" evidence="5">
    <location>
        <begin position="1"/>
        <end position="18"/>
    </location>
</feature>
<evidence type="ECO:0000259" key="6">
    <source>
        <dbReference type="SMART" id="SM00322"/>
    </source>
</evidence>
<evidence type="ECO:0000313" key="8">
    <source>
        <dbReference type="Proteomes" id="UP000054359"/>
    </source>
</evidence>
<evidence type="ECO:0000256" key="1">
    <source>
        <dbReference type="ARBA" id="ARBA00004604"/>
    </source>
</evidence>
<protein>
    <submittedName>
        <fullName evidence="7">RNA-binding protein pno1</fullName>
    </submittedName>
</protein>
<sequence>MESNNKPSDNATDSSWSVIKSRKRKQTDVEMADKNSRPYFPPAKKALLAGNEEMSKIPVPPNRYTPLKANWAKIFTTVVQHLHLNIRFNLKTRMVEIKTCKETKDISALRKASDFVQAFTLGFEVEDALALVRLDELFLESFDIKDVKTLHGDHLSRAIGRLVGKDGRTKYSIENVTKTRIVVADSKIHILGSYQNIRVARTILSNLIL</sequence>
<dbReference type="SMART" id="SM00322">
    <property type="entry name" value="KH"/>
    <property type="match status" value="1"/>
</dbReference>
<accession>A0A087UP43</accession>
<dbReference type="AlphaFoldDB" id="A0A087UP43"/>
<dbReference type="OrthoDB" id="1932641at2759"/>
<evidence type="ECO:0000256" key="2">
    <source>
        <dbReference type="ARBA" id="ARBA00007515"/>
    </source>
</evidence>
<dbReference type="Proteomes" id="UP000054359">
    <property type="component" value="Unassembled WGS sequence"/>
</dbReference>
<feature type="non-terminal residue" evidence="7">
    <location>
        <position position="209"/>
    </location>
</feature>
<dbReference type="PANTHER" id="PTHR12826">
    <property type="entry name" value="RIBONUCLEASE Y"/>
    <property type="match status" value="1"/>
</dbReference>
<dbReference type="CDD" id="cd22392">
    <property type="entry name" value="KH-I_PNO1_rpt2"/>
    <property type="match status" value="1"/>
</dbReference>
<evidence type="ECO:0000256" key="4">
    <source>
        <dbReference type="ARBA" id="ARBA00023242"/>
    </source>
</evidence>
<keyword evidence="3" id="KW-0694">RNA-binding</keyword>
<dbReference type="InterPro" id="IPR055211">
    <property type="entry name" value="KH_PNO1_2nd"/>
</dbReference>